<dbReference type="Pfam" id="PF04519">
    <property type="entry name" value="Bactofilin"/>
    <property type="match status" value="1"/>
</dbReference>
<dbReference type="OrthoDB" id="9811682at2"/>
<keyword evidence="4" id="KW-1185">Reference proteome</keyword>
<dbReference type="Proteomes" id="UP000265509">
    <property type="component" value="Unassembled WGS sequence"/>
</dbReference>
<feature type="region of interest" description="Disordered" evidence="2">
    <location>
        <begin position="158"/>
        <end position="180"/>
    </location>
</feature>
<reference evidence="3 4" key="1">
    <citation type="submission" date="2018-07" db="EMBL/GenBank/DDBJ databases">
        <title>Halioglobus sp. genome submission.</title>
        <authorList>
            <person name="Ye M.-Q."/>
            <person name="Du Z.-J."/>
        </authorList>
    </citation>
    <scope>NUCLEOTIDE SEQUENCE [LARGE SCALE GENOMIC DNA]</scope>
    <source>
        <strain evidence="3 4">U0301</strain>
    </source>
</reference>
<dbReference type="PANTHER" id="PTHR35024:SF4">
    <property type="entry name" value="POLYMER-FORMING CYTOSKELETAL PROTEIN"/>
    <property type="match status" value="1"/>
</dbReference>
<dbReference type="InterPro" id="IPR007607">
    <property type="entry name" value="BacA/B"/>
</dbReference>
<dbReference type="PANTHER" id="PTHR35024">
    <property type="entry name" value="HYPOTHETICAL CYTOSOLIC PROTEIN"/>
    <property type="match status" value="1"/>
</dbReference>
<evidence type="ECO:0000256" key="1">
    <source>
        <dbReference type="ARBA" id="ARBA00044755"/>
    </source>
</evidence>
<dbReference type="EMBL" id="QRAN01000006">
    <property type="protein sequence ID" value="RLQ22419.1"/>
    <property type="molecule type" value="Genomic_DNA"/>
</dbReference>
<proteinExistence type="inferred from homology"/>
<gene>
    <name evidence="3" type="ORF">DWB85_07305</name>
</gene>
<feature type="region of interest" description="Disordered" evidence="2">
    <location>
        <begin position="1"/>
        <end position="50"/>
    </location>
</feature>
<comment type="similarity">
    <text evidence="1">Belongs to the bactofilin family.</text>
</comment>
<organism evidence="3 4">
    <name type="scientific">Seongchinamella sediminis</name>
    <dbReference type="NCBI Taxonomy" id="2283635"/>
    <lineage>
        <taxon>Bacteria</taxon>
        <taxon>Pseudomonadati</taxon>
        <taxon>Pseudomonadota</taxon>
        <taxon>Gammaproteobacteria</taxon>
        <taxon>Cellvibrionales</taxon>
        <taxon>Halieaceae</taxon>
        <taxon>Seongchinamella</taxon>
    </lineage>
</organism>
<evidence type="ECO:0000256" key="2">
    <source>
        <dbReference type="SAM" id="MobiDB-lite"/>
    </source>
</evidence>
<feature type="compositionally biased region" description="Low complexity" evidence="2">
    <location>
        <begin position="22"/>
        <end position="45"/>
    </location>
</feature>
<feature type="compositionally biased region" description="Pro residues" evidence="2">
    <location>
        <begin position="10"/>
        <end position="21"/>
    </location>
</feature>
<accession>A0A3L7E0G3</accession>
<feature type="compositionally biased region" description="Low complexity" evidence="2">
    <location>
        <begin position="158"/>
        <end position="170"/>
    </location>
</feature>
<evidence type="ECO:0000313" key="4">
    <source>
        <dbReference type="Proteomes" id="UP000265509"/>
    </source>
</evidence>
<dbReference type="AlphaFoldDB" id="A0A3L7E0G3"/>
<name>A0A3L7E0G3_9GAMM</name>
<sequence length="180" mass="18223">MFERNKNKQPPAPPAEPPRPGPGTTAASTPAPQASPSPATSRSTAMIGPSIEIKGTVTGDEDLLIQGRVEGSIDLGAHEVTVGESGKVNADISARTVRIDGEVAGDVRGNEKVLISKTGNVRGNIIAPRMTLEDGAIFKGSIDMDPGDAAAKVSLAAKPGAGKPAADADAPTPELDLKSG</sequence>
<evidence type="ECO:0000313" key="3">
    <source>
        <dbReference type="EMBL" id="RLQ22419.1"/>
    </source>
</evidence>
<protein>
    <submittedName>
        <fullName evidence="3">Polymer-forming cytoskeletal protein</fullName>
    </submittedName>
</protein>
<comment type="caution">
    <text evidence="3">The sequence shown here is derived from an EMBL/GenBank/DDBJ whole genome shotgun (WGS) entry which is preliminary data.</text>
</comment>